<dbReference type="InterPro" id="IPR039246">
    <property type="entry name" value="Flagellar_FlgA"/>
</dbReference>
<evidence type="ECO:0000256" key="4">
    <source>
        <dbReference type="RuleBase" id="RU362063"/>
    </source>
</evidence>
<dbReference type="InterPro" id="IPR013974">
    <property type="entry name" value="SAF"/>
</dbReference>
<comment type="similarity">
    <text evidence="4">Belongs to the FlgA family.</text>
</comment>
<dbReference type="OrthoDB" id="7619725at2"/>
<dbReference type="PANTHER" id="PTHR36307">
    <property type="entry name" value="FLAGELLA BASAL BODY P-RING FORMATION PROTEIN FLGA"/>
    <property type="match status" value="1"/>
</dbReference>
<feature type="chain" id="PRO_5017854626" description="Flagella basal body P-ring formation protein FlgA" evidence="4">
    <location>
        <begin position="18"/>
        <end position="138"/>
    </location>
</feature>
<keyword evidence="6" id="KW-0282">Flagellum</keyword>
<dbReference type="InterPro" id="IPR036732">
    <property type="entry name" value="AFP_Neu5c_C_sf"/>
</dbReference>
<name>A0A3P3DJ92_9RHOB</name>
<evidence type="ECO:0000313" key="7">
    <source>
        <dbReference type="Proteomes" id="UP000282125"/>
    </source>
</evidence>
<dbReference type="GO" id="GO:0044780">
    <property type="term" value="P:bacterial-type flagellum assembly"/>
    <property type="evidence" value="ECO:0007669"/>
    <property type="project" value="InterPro"/>
</dbReference>
<proteinExistence type="inferred from homology"/>
<comment type="caution">
    <text evidence="6">The sequence shown here is derived from an EMBL/GenBank/DDBJ whole genome shotgun (WGS) entry which is preliminary data.</text>
</comment>
<feature type="domain" description="SAF" evidence="5">
    <location>
        <begin position="17"/>
        <end position="74"/>
    </location>
</feature>
<protein>
    <recommendedName>
        <fullName evidence="4">Flagella basal body P-ring formation protein FlgA</fullName>
    </recommendedName>
</protein>
<dbReference type="Pfam" id="PF13144">
    <property type="entry name" value="ChapFlgA"/>
    <property type="match status" value="1"/>
</dbReference>
<dbReference type="AlphaFoldDB" id="A0A3P3DJ92"/>
<dbReference type="Proteomes" id="UP000282125">
    <property type="component" value="Unassembled WGS sequence"/>
</dbReference>
<keyword evidence="7" id="KW-1185">Reference proteome</keyword>
<evidence type="ECO:0000256" key="2">
    <source>
        <dbReference type="ARBA" id="ARBA00022729"/>
    </source>
</evidence>
<dbReference type="Gene3D" id="2.30.30.760">
    <property type="match status" value="1"/>
</dbReference>
<dbReference type="CDD" id="cd11614">
    <property type="entry name" value="SAF_CpaB_FlgA_like"/>
    <property type="match status" value="1"/>
</dbReference>
<keyword evidence="6" id="KW-0969">Cilium</keyword>
<feature type="signal peptide" evidence="4">
    <location>
        <begin position="1"/>
        <end position="17"/>
    </location>
</feature>
<sequence>MKLAVFVLFALAGPALAEGLAAKRVIRAGTVLGEADVIAVRAVPGGLSDPSEVIGREARVTLYAGRPLRSADLRAPALVERNQLVTLVFRAGGLSLLAEGRALARGGEGERIRIMNLQSRVTIFGTVLPDGTVFAGGR</sequence>
<dbReference type="GO" id="GO:0042597">
    <property type="term" value="C:periplasmic space"/>
    <property type="evidence" value="ECO:0007669"/>
    <property type="project" value="UniProtKB-SubCell"/>
</dbReference>
<accession>A0A3P3DJ92</accession>
<reference evidence="6 7" key="1">
    <citation type="submission" date="2018-11" db="EMBL/GenBank/DDBJ databases">
        <title>Gemmobacter sp. nov., YIM 102744-1 draft genome.</title>
        <authorList>
            <person name="Li G."/>
            <person name="Jiang Y."/>
        </authorList>
    </citation>
    <scope>NUCLEOTIDE SEQUENCE [LARGE SCALE GENOMIC DNA]</scope>
    <source>
        <strain evidence="6 7">YIM 102744-1</strain>
    </source>
</reference>
<evidence type="ECO:0000256" key="1">
    <source>
        <dbReference type="ARBA" id="ARBA00004418"/>
    </source>
</evidence>
<evidence type="ECO:0000256" key="3">
    <source>
        <dbReference type="ARBA" id="ARBA00022764"/>
    </source>
</evidence>
<evidence type="ECO:0000259" key="5">
    <source>
        <dbReference type="SMART" id="SM00858"/>
    </source>
</evidence>
<evidence type="ECO:0000313" key="6">
    <source>
        <dbReference type="EMBL" id="RRH74331.1"/>
    </source>
</evidence>
<dbReference type="PANTHER" id="PTHR36307:SF1">
    <property type="entry name" value="FLAGELLA BASAL BODY P-RING FORMATION PROTEIN FLGA"/>
    <property type="match status" value="1"/>
</dbReference>
<dbReference type="Gene3D" id="3.90.1210.10">
    <property type="entry name" value="Antifreeze-like/N-acetylneuraminic acid synthase C-terminal domain"/>
    <property type="match status" value="1"/>
</dbReference>
<dbReference type="InterPro" id="IPR017585">
    <property type="entry name" value="SAF_FlgA"/>
</dbReference>
<organism evidence="6 7">
    <name type="scientific">Falsigemmobacter faecalis</name>
    <dbReference type="NCBI Taxonomy" id="2488730"/>
    <lineage>
        <taxon>Bacteria</taxon>
        <taxon>Pseudomonadati</taxon>
        <taxon>Pseudomonadota</taxon>
        <taxon>Alphaproteobacteria</taxon>
        <taxon>Rhodobacterales</taxon>
        <taxon>Paracoccaceae</taxon>
        <taxon>Falsigemmobacter</taxon>
    </lineage>
</organism>
<gene>
    <name evidence="6" type="primary">flgA</name>
    <name evidence="6" type="ORF">EG244_11105</name>
</gene>
<comment type="function">
    <text evidence="4">Involved in the assembly process of the P-ring formation. It may associate with FlgF on the rod constituting a structure essential for the P-ring assembly or may act as a modulator protein for the P-ring assembly.</text>
</comment>
<keyword evidence="4" id="KW-1005">Bacterial flagellum biogenesis</keyword>
<comment type="subcellular location">
    <subcellularLocation>
        <location evidence="1 4">Periplasm</location>
    </subcellularLocation>
</comment>
<keyword evidence="3 4" id="KW-0574">Periplasm</keyword>
<keyword evidence="6" id="KW-0966">Cell projection</keyword>
<dbReference type="SUPFAM" id="SSF51269">
    <property type="entry name" value="AFP III-like domain"/>
    <property type="match status" value="1"/>
</dbReference>
<dbReference type="EMBL" id="RRAZ01000014">
    <property type="protein sequence ID" value="RRH74331.1"/>
    <property type="molecule type" value="Genomic_DNA"/>
</dbReference>
<dbReference type="NCBIfam" id="TIGR03170">
    <property type="entry name" value="flgA_cterm"/>
    <property type="match status" value="1"/>
</dbReference>
<dbReference type="SMART" id="SM00858">
    <property type="entry name" value="SAF"/>
    <property type="match status" value="1"/>
</dbReference>
<keyword evidence="2 4" id="KW-0732">Signal</keyword>